<evidence type="ECO:0000313" key="3">
    <source>
        <dbReference type="Proteomes" id="UP001458880"/>
    </source>
</evidence>
<name>A0AAW1IU28_POPJA</name>
<dbReference type="AlphaFoldDB" id="A0AAW1IU28"/>
<accession>A0AAW1IU28</accession>
<organism evidence="2 3">
    <name type="scientific">Popillia japonica</name>
    <name type="common">Japanese beetle</name>
    <dbReference type="NCBI Taxonomy" id="7064"/>
    <lineage>
        <taxon>Eukaryota</taxon>
        <taxon>Metazoa</taxon>
        <taxon>Ecdysozoa</taxon>
        <taxon>Arthropoda</taxon>
        <taxon>Hexapoda</taxon>
        <taxon>Insecta</taxon>
        <taxon>Pterygota</taxon>
        <taxon>Neoptera</taxon>
        <taxon>Endopterygota</taxon>
        <taxon>Coleoptera</taxon>
        <taxon>Polyphaga</taxon>
        <taxon>Scarabaeiformia</taxon>
        <taxon>Scarabaeidae</taxon>
        <taxon>Rutelinae</taxon>
        <taxon>Popillia</taxon>
    </lineage>
</organism>
<proteinExistence type="predicted"/>
<dbReference type="Proteomes" id="UP001458880">
    <property type="component" value="Unassembled WGS sequence"/>
</dbReference>
<dbReference type="Pfam" id="PF21787">
    <property type="entry name" value="TNP-like_RNaseH_N"/>
    <property type="match status" value="1"/>
</dbReference>
<gene>
    <name evidence="2" type="ORF">QE152_g34310</name>
</gene>
<reference evidence="2 3" key="1">
    <citation type="journal article" date="2024" name="BMC Genomics">
        <title>De novo assembly and annotation of Popillia japonica's genome with initial clues to its potential as an invasive pest.</title>
        <authorList>
            <person name="Cucini C."/>
            <person name="Boschi S."/>
            <person name="Funari R."/>
            <person name="Cardaioli E."/>
            <person name="Iannotti N."/>
            <person name="Marturano G."/>
            <person name="Paoli F."/>
            <person name="Bruttini M."/>
            <person name="Carapelli A."/>
            <person name="Frati F."/>
            <person name="Nardi F."/>
        </authorList>
    </citation>
    <scope>NUCLEOTIDE SEQUENCE [LARGE SCALE GENOMIC DNA]</scope>
    <source>
        <strain evidence="2">DMR45628</strain>
    </source>
</reference>
<evidence type="ECO:0000313" key="2">
    <source>
        <dbReference type="EMBL" id="KAK9693273.1"/>
    </source>
</evidence>
<comment type="caution">
    <text evidence="2">The sequence shown here is derived from an EMBL/GenBank/DDBJ whole genome shotgun (WGS) entry which is preliminary data.</text>
</comment>
<sequence length="145" mass="16394">MESVAEDLKNYEKVCVLLFDAGHLQPQVSISSSLEFEGLEHTGNSKHTANTTQVYKLKRIASMWKQPIAYSFSKEPVKSVDLAVMLKNIIAKCKEVGFKLSATLPDQSTDNQAAINYLMKKTNSQNQNMYLIFLYKYVIKNGTHI</sequence>
<keyword evidence="3" id="KW-1185">Reference proteome</keyword>
<protein>
    <submittedName>
        <fullName evidence="2">Transposase protein</fullName>
    </submittedName>
</protein>
<evidence type="ECO:0000259" key="1">
    <source>
        <dbReference type="Pfam" id="PF21787"/>
    </source>
</evidence>
<feature type="domain" description="Transposable element P transposase-like RNase H" evidence="1">
    <location>
        <begin position="4"/>
        <end position="118"/>
    </location>
</feature>
<dbReference type="EMBL" id="JASPKY010000547">
    <property type="protein sequence ID" value="KAK9693273.1"/>
    <property type="molecule type" value="Genomic_DNA"/>
</dbReference>
<dbReference type="InterPro" id="IPR048365">
    <property type="entry name" value="TNP-like_RNaseH_N"/>
</dbReference>